<name>A0A162B2B0_PSEFL</name>
<protein>
    <recommendedName>
        <fullName evidence="5">Conjugal transfer protein TraB</fullName>
    </recommendedName>
</protein>
<accession>A0A162B2B0</accession>
<evidence type="ECO:0000313" key="4">
    <source>
        <dbReference type="Proteomes" id="UP000076489"/>
    </source>
</evidence>
<comment type="caution">
    <text evidence="3">The sequence shown here is derived from an EMBL/GenBank/DDBJ whole genome shotgun (WGS) entry which is preliminary data.</text>
</comment>
<feature type="transmembrane region" description="Helical" evidence="2">
    <location>
        <begin position="12"/>
        <end position="30"/>
    </location>
</feature>
<organism evidence="3 4">
    <name type="scientific">Pseudomonas fluorescens</name>
    <dbReference type="NCBI Taxonomy" id="294"/>
    <lineage>
        <taxon>Bacteria</taxon>
        <taxon>Pseudomonadati</taxon>
        <taxon>Pseudomonadota</taxon>
        <taxon>Gammaproteobacteria</taxon>
        <taxon>Pseudomonadales</taxon>
        <taxon>Pseudomonadaceae</taxon>
        <taxon>Pseudomonas</taxon>
    </lineage>
</organism>
<dbReference type="AlphaFoldDB" id="A0A162B2B0"/>
<evidence type="ECO:0000313" key="3">
    <source>
        <dbReference type="EMBL" id="KZN20616.1"/>
    </source>
</evidence>
<reference evidence="4" key="1">
    <citation type="submission" date="2016-03" db="EMBL/GenBank/DDBJ databases">
        <authorList>
            <person name="Ray J."/>
            <person name="Price M."/>
            <person name="Deutschbauer A."/>
        </authorList>
    </citation>
    <scope>NUCLEOTIDE SEQUENCE [LARGE SCALE GENOMIC DNA]</scope>
    <source>
        <strain evidence="4">FW300-N1B4</strain>
    </source>
</reference>
<dbReference type="EMBL" id="LUKJ01000002">
    <property type="protein sequence ID" value="KZN20616.1"/>
    <property type="molecule type" value="Genomic_DNA"/>
</dbReference>
<evidence type="ECO:0008006" key="5">
    <source>
        <dbReference type="Google" id="ProtNLM"/>
    </source>
</evidence>
<dbReference type="Proteomes" id="UP000076489">
    <property type="component" value="Unassembled WGS sequence"/>
</dbReference>
<proteinExistence type="predicted"/>
<dbReference type="OrthoDB" id="7033186at2"/>
<reference evidence="3 4" key="2">
    <citation type="journal article" date="2018" name="Nature">
        <title>Mutant phenotypes for thousands of bacterial genes of unknown function.</title>
        <authorList>
            <person name="Price M.N."/>
            <person name="Wetmore K.M."/>
            <person name="Waters R.J."/>
            <person name="Callaghan M."/>
            <person name="Ray J."/>
            <person name="Liu H."/>
            <person name="Kuehl J.V."/>
            <person name="Melnyk R.A."/>
            <person name="Lamson J.S."/>
            <person name="Suh Y."/>
            <person name="Carlson H.K."/>
            <person name="Esquivel Z."/>
            <person name="Sadeeshkumar H."/>
            <person name="Chakraborty R."/>
            <person name="Zane G.M."/>
            <person name="Rubin B.E."/>
            <person name="Wall J.D."/>
            <person name="Visel A."/>
            <person name="Bristow J."/>
            <person name="Blow M.J."/>
            <person name="Arkin A.P."/>
            <person name="Deutschbauer A.M."/>
        </authorList>
    </citation>
    <scope>NUCLEOTIDE SEQUENCE [LARGE SCALE GENOMIC DNA]</scope>
    <source>
        <strain evidence="3 4">FW300-N1B4</strain>
    </source>
</reference>
<keyword evidence="2" id="KW-0472">Membrane</keyword>
<evidence type="ECO:0000256" key="1">
    <source>
        <dbReference type="SAM" id="MobiDB-lite"/>
    </source>
</evidence>
<sequence length="514" mass="54562">MSEEKKASPKSKAIFAVLIVGACLWGYSYFNGDSGQKTNAPSGPKPIEIGSDPVNSITIKDKDAALSQFAKKIESQDMKLATFERQQADAKVVSQQALREQEQKFNTELRAVTEALTKLKEDQINGTYKATNSLDNGKAGIPPAMPDQLPALNKGDGLNFDNLDFKISDTPQAAPIQPANPYGPNYFILRPQRTGQVVTTKNGGASSASENDLFAAMSQPAPQPPSNSQYIDTALAQPGTQSQLAPPKPESLNNAQERQREQNSYKGVAQNATGNEQLETVPAFSYVEVTPLHGVACPIGANAPGQSSEANLPARPVVLPARGIFRGPNGASNDMGTIHLIGLCSGRRTSSSSTGRATIRIEQLSYWDSKGGAQMVPSTGYIVDSRDNEQDVYGRLDKATGRTLALQAASAAAAAYATTLSQAEFTTQKSLSAEGTNSATSQLTGNATTAAVSQGIAAMFTKIGQRFEQEANASVDTVVVEPGIKLRFVTDQPISILKPAEAFDMNSKADDVLL</sequence>
<keyword evidence="2" id="KW-1133">Transmembrane helix</keyword>
<dbReference type="RefSeq" id="WP_063340662.1">
    <property type="nucleotide sequence ID" value="NZ_LUKJ01000002.1"/>
</dbReference>
<keyword evidence="2" id="KW-0812">Transmembrane</keyword>
<feature type="region of interest" description="Disordered" evidence="1">
    <location>
        <begin position="239"/>
        <end position="273"/>
    </location>
</feature>
<feature type="compositionally biased region" description="Polar residues" evidence="1">
    <location>
        <begin position="264"/>
        <end position="273"/>
    </location>
</feature>
<dbReference type="PROSITE" id="PS51257">
    <property type="entry name" value="PROKAR_LIPOPROTEIN"/>
    <property type="match status" value="1"/>
</dbReference>
<gene>
    <name evidence="3" type="ORF">A1D17_03495</name>
</gene>
<evidence type="ECO:0000256" key="2">
    <source>
        <dbReference type="SAM" id="Phobius"/>
    </source>
</evidence>